<comment type="caution">
    <text evidence="2">The sequence shown here is derived from an EMBL/GenBank/DDBJ whole genome shotgun (WGS) entry which is preliminary data.</text>
</comment>
<sequence length="238" mass="27552">MPLYTSGPTYDRNVSKQRKLQKICKRLSVLSVITALWVAMVPAPYELAIYTNIIIPLMALLIARLYNKYCRIDTQLSLNTPTVYYIILLPSLGLTIRSIKEYDLLNYFMTLPYIFGFTILLLCILLIGNREYKFQPSTVYLNVILSYLFLLGYSYGTITSLNILLDNSNPQVFHPTILSKDFGSAKTSPKLMLSAWGPKTEENSITISRKRFRDSEEQEKVTLYYFTGRFKIPWYILE</sequence>
<evidence type="ECO:0000313" key="3">
    <source>
        <dbReference type="Proteomes" id="UP001409291"/>
    </source>
</evidence>
<gene>
    <name evidence="2" type="ORF">ABE541_24195</name>
</gene>
<feature type="transmembrane region" description="Helical" evidence="1">
    <location>
        <begin position="139"/>
        <end position="165"/>
    </location>
</feature>
<dbReference type="EMBL" id="JBDJNQ010000016">
    <property type="protein sequence ID" value="MEN5380388.1"/>
    <property type="molecule type" value="Genomic_DNA"/>
</dbReference>
<protein>
    <submittedName>
        <fullName evidence="2">Uncharacterized protein</fullName>
    </submittedName>
</protein>
<feature type="transmembrane region" description="Helical" evidence="1">
    <location>
        <begin position="78"/>
        <end position="99"/>
    </location>
</feature>
<organism evidence="2 3">
    <name type="scientific">Sphingobacterium kitahiroshimense</name>
    <dbReference type="NCBI Taxonomy" id="470446"/>
    <lineage>
        <taxon>Bacteria</taxon>
        <taxon>Pseudomonadati</taxon>
        <taxon>Bacteroidota</taxon>
        <taxon>Sphingobacteriia</taxon>
        <taxon>Sphingobacteriales</taxon>
        <taxon>Sphingobacteriaceae</taxon>
        <taxon>Sphingobacterium</taxon>
    </lineage>
</organism>
<evidence type="ECO:0000256" key="1">
    <source>
        <dbReference type="SAM" id="Phobius"/>
    </source>
</evidence>
<keyword evidence="1" id="KW-1133">Transmembrane helix</keyword>
<evidence type="ECO:0000313" key="2">
    <source>
        <dbReference type="EMBL" id="MEN5380388.1"/>
    </source>
</evidence>
<dbReference type="Proteomes" id="UP001409291">
    <property type="component" value="Unassembled WGS sequence"/>
</dbReference>
<feature type="transmembrane region" description="Helical" evidence="1">
    <location>
        <begin position="105"/>
        <end position="127"/>
    </location>
</feature>
<name>A0ABV0C2E9_9SPHI</name>
<keyword evidence="1" id="KW-0812">Transmembrane</keyword>
<proteinExistence type="predicted"/>
<feature type="transmembrane region" description="Helical" evidence="1">
    <location>
        <begin position="23"/>
        <end position="41"/>
    </location>
</feature>
<keyword evidence="1" id="KW-0472">Membrane</keyword>
<reference evidence="2 3" key="1">
    <citation type="submission" date="2024-04" db="EMBL/GenBank/DDBJ databases">
        <title>WGS of bacteria from Torrens River.</title>
        <authorList>
            <person name="Wyrsch E.R."/>
            <person name="Drigo B."/>
        </authorList>
    </citation>
    <scope>NUCLEOTIDE SEQUENCE [LARGE SCALE GENOMIC DNA]</scope>
    <source>
        <strain evidence="2 3">TWI391</strain>
    </source>
</reference>
<feature type="transmembrane region" description="Helical" evidence="1">
    <location>
        <begin position="47"/>
        <end position="66"/>
    </location>
</feature>
<dbReference type="RefSeq" id="WP_183914290.1">
    <property type="nucleotide sequence ID" value="NZ_JBDJLH010000015.1"/>
</dbReference>
<accession>A0ABV0C2E9</accession>
<keyword evidence="3" id="KW-1185">Reference proteome</keyword>